<accession>A0A4U9R1F8</accession>
<gene>
    <name evidence="2" type="ORF">NCTC503_00644</name>
</gene>
<dbReference type="InterPro" id="IPR007358">
    <property type="entry name" value="Nucleoid_associated_NdpA"/>
</dbReference>
<sequence length="343" mass="39885">MEYIREININEAIIHILDNNSEEPILNEFSLDLTDEIYGFLYKHIQKLLRDEELRYAVFKEGRNIVQETSREYLSGHNNLLEVSKELGRQMFSLIKSKGSASSCDLIIVSISTEYGPMLAILKMDYVKNYMHNIEFVEEKIGINIIPQITGLPASSQKIQKAAFIKPVPSEEGFDLMVIDKKKGSKKEEDYGTNYFIDNYLGCEIVVNERDMTKGFLETAEQWTRENLSDNADKAEKLRRKVKEKLKEEDEIDLKEFTSEVFEDGEESNFLSYVKENGLDENISVDKEWVEKKLKRVRLKIDGDIDVYLSEEAYKDFTRFQIKRNGDGTIDMVIKGVRNYIEK</sequence>
<name>A0A4U9R1F8_HATHI</name>
<dbReference type="AlphaFoldDB" id="A0A4U9R1F8"/>
<keyword evidence="1" id="KW-0175">Coiled coil</keyword>
<proteinExistence type="predicted"/>
<dbReference type="Pfam" id="PF04245">
    <property type="entry name" value="NA37"/>
    <property type="match status" value="1"/>
</dbReference>
<keyword evidence="3" id="KW-1185">Reference proteome</keyword>
<dbReference type="GO" id="GO:0009295">
    <property type="term" value="C:nucleoid"/>
    <property type="evidence" value="ECO:0007669"/>
    <property type="project" value="InterPro"/>
</dbReference>
<dbReference type="RefSeq" id="WP_138209409.1">
    <property type="nucleotide sequence ID" value="NZ_CBCRUQ010000001.1"/>
</dbReference>
<protein>
    <submittedName>
        <fullName evidence="2">Nucleoid-associated protein</fullName>
    </submittedName>
</protein>
<reference evidence="2 3" key="1">
    <citation type="submission" date="2019-05" db="EMBL/GenBank/DDBJ databases">
        <authorList>
            <consortium name="Pathogen Informatics"/>
        </authorList>
    </citation>
    <scope>NUCLEOTIDE SEQUENCE [LARGE SCALE GENOMIC DNA]</scope>
    <source>
        <strain evidence="2 3">NCTC503</strain>
    </source>
</reference>
<dbReference type="KEGG" id="hhw:NCTC503_00644"/>
<evidence type="ECO:0000313" key="3">
    <source>
        <dbReference type="Proteomes" id="UP000308489"/>
    </source>
</evidence>
<evidence type="ECO:0000313" key="2">
    <source>
        <dbReference type="EMBL" id="VTQ84955.1"/>
    </source>
</evidence>
<evidence type="ECO:0000256" key="1">
    <source>
        <dbReference type="SAM" id="Coils"/>
    </source>
</evidence>
<dbReference type="EMBL" id="LR590481">
    <property type="protein sequence ID" value="VTQ84955.1"/>
    <property type="molecule type" value="Genomic_DNA"/>
</dbReference>
<organism evidence="2 3">
    <name type="scientific">Hathewaya histolytica</name>
    <name type="common">Clostridium histolyticum</name>
    <dbReference type="NCBI Taxonomy" id="1498"/>
    <lineage>
        <taxon>Bacteria</taxon>
        <taxon>Bacillati</taxon>
        <taxon>Bacillota</taxon>
        <taxon>Clostridia</taxon>
        <taxon>Eubacteriales</taxon>
        <taxon>Clostridiaceae</taxon>
        <taxon>Hathewaya</taxon>
    </lineage>
</organism>
<dbReference type="OrthoDB" id="3171075at2"/>
<dbReference type="Proteomes" id="UP000308489">
    <property type="component" value="Chromosome 1"/>
</dbReference>
<feature type="coiled-coil region" evidence="1">
    <location>
        <begin position="225"/>
        <end position="255"/>
    </location>
</feature>